<keyword evidence="2 3" id="KW-0378">Hydrolase</keyword>
<accession>A0ABR1GJN2</accession>
<keyword evidence="6" id="KW-1185">Reference proteome</keyword>
<dbReference type="EC" id="3.1.1.-" evidence="3"/>
<protein>
    <recommendedName>
        <fullName evidence="3">Carboxylic ester hydrolase</fullName>
        <ecNumber evidence="3">3.1.1.-</ecNumber>
    </recommendedName>
</protein>
<evidence type="ECO:0000256" key="3">
    <source>
        <dbReference type="RuleBase" id="RU361235"/>
    </source>
</evidence>
<dbReference type="InterPro" id="IPR050654">
    <property type="entry name" value="AChE-related_enzymes"/>
</dbReference>
<name>A0ABR1GJN2_9HYPO</name>
<dbReference type="InterPro" id="IPR002018">
    <property type="entry name" value="CarbesteraseB"/>
</dbReference>
<evidence type="ECO:0000256" key="1">
    <source>
        <dbReference type="ARBA" id="ARBA00005964"/>
    </source>
</evidence>
<proteinExistence type="inferred from homology"/>
<dbReference type="SUPFAM" id="SSF53474">
    <property type="entry name" value="alpha/beta-Hydrolases"/>
    <property type="match status" value="1"/>
</dbReference>
<feature type="signal peptide" evidence="3">
    <location>
        <begin position="1"/>
        <end position="18"/>
    </location>
</feature>
<gene>
    <name evidence="5" type="ORF">QQX98_012299</name>
</gene>
<dbReference type="PANTHER" id="PTHR43918:SF4">
    <property type="entry name" value="CARBOXYLIC ESTER HYDROLASE"/>
    <property type="match status" value="1"/>
</dbReference>
<dbReference type="PANTHER" id="PTHR43918">
    <property type="entry name" value="ACETYLCHOLINESTERASE"/>
    <property type="match status" value="1"/>
</dbReference>
<evidence type="ECO:0000256" key="2">
    <source>
        <dbReference type="ARBA" id="ARBA00022801"/>
    </source>
</evidence>
<keyword evidence="3" id="KW-0732">Signal</keyword>
<comment type="similarity">
    <text evidence="1 3">Belongs to the type-B carboxylesterase/lipase family.</text>
</comment>
<dbReference type="Gene3D" id="3.40.50.1820">
    <property type="entry name" value="alpha/beta hydrolase"/>
    <property type="match status" value="1"/>
</dbReference>
<dbReference type="Pfam" id="PF00135">
    <property type="entry name" value="COesterase"/>
    <property type="match status" value="1"/>
</dbReference>
<comment type="caution">
    <text evidence="5">The sequence shown here is derived from an EMBL/GenBank/DDBJ whole genome shotgun (WGS) entry which is preliminary data.</text>
</comment>
<feature type="domain" description="Carboxylesterase type B" evidence="4">
    <location>
        <begin position="28"/>
        <end position="483"/>
    </location>
</feature>
<evidence type="ECO:0000313" key="6">
    <source>
        <dbReference type="Proteomes" id="UP001498476"/>
    </source>
</evidence>
<dbReference type="PROSITE" id="PS00122">
    <property type="entry name" value="CARBOXYLESTERASE_B_1"/>
    <property type="match status" value="1"/>
</dbReference>
<evidence type="ECO:0000313" key="5">
    <source>
        <dbReference type="EMBL" id="KAK7398330.1"/>
    </source>
</evidence>
<dbReference type="InterPro" id="IPR019826">
    <property type="entry name" value="Carboxylesterase_B_AS"/>
</dbReference>
<organism evidence="5 6">
    <name type="scientific">Neonectria punicea</name>
    <dbReference type="NCBI Taxonomy" id="979145"/>
    <lineage>
        <taxon>Eukaryota</taxon>
        <taxon>Fungi</taxon>
        <taxon>Dikarya</taxon>
        <taxon>Ascomycota</taxon>
        <taxon>Pezizomycotina</taxon>
        <taxon>Sordariomycetes</taxon>
        <taxon>Hypocreomycetidae</taxon>
        <taxon>Hypocreales</taxon>
        <taxon>Nectriaceae</taxon>
        <taxon>Neonectria</taxon>
    </lineage>
</organism>
<dbReference type="InterPro" id="IPR029058">
    <property type="entry name" value="AB_hydrolase_fold"/>
</dbReference>
<sequence length="536" mass="57880">MLSLIFHALAFYATTALSAPCNKTDIRPTATIDCGIAVGTTTSLPSSTVTINKFLGIPFGTIPVRFGPPEPPLPFESTYDASEYKPGCIQKFNYPEYERNLSIKWYNTPGPPAGESEDCLNLNIFAPAAAPDRPRAVLFWIFGGGFNQGSGSLDLYDGTSFATNHDVVVVTSNHRLNIFGFPGSPDLPEGERNLGWLDQRLALDWVQRNIAAFGGDPGRVTIFGESSGAGSVDALVTAPPRPVPFHAAIMQSGQATIIAADNITALSWSLVAKALNCSSQNELECVRAVPALELKSLIERLRLQFGQVRDGGATWADSPRKDRLSSTDEKSRIARVPVFIGSNADEGRNYAFGYEDAEDYIRQSLQGATEEQIETLLAAYPIGAPGISTEFDRVAKIYTEVSFQCPAKAVSDDSAAVDINTWRYFFNASFPNSELFKGSGAHHIAEIRPVFGTFPTKGSTEFQGEVSQVMQEAWARFAKDPNGGPGWEAVPRLAVFGGGARAGMSEVGKEALTIGNASDIDQRCQLYQGLFDDVSN</sequence>
<reference evidence="5 6" key="1">
    <citation type="journal article" date="2025" name="Microbiol. Resour. Announc.">
        <title>Draft genome sequences for Neonectria magnoliae and Neonectria punicea, canker pathogens of Liriodendron tulipifera and Acer saccharum in West Virginia.</title>
        <authorList>
            <person name="Petronek H.M."/>
            <person name="Kasson M.T."/>
            <person name="Metheny A.M."/>
            <person name="Stauder C.M."/>
            <person name="Lovett B."/>
            <person name="Lynch S.C."/>
            <person name="Garnas J.R."/>
            <person name="Kasson L.R."/>
            <person name="Stajich J.E."/>
        </authorList>
    </citation>
    <scope>NUCLEOTIDE SEQUENCE [LARGE SCALE GENOMIC DNA]</scope>
    <source>
        <strain evidence="5 6">NRRL 64653</strain>
    </source>
</reference>
<feature type="chain" id="PRO_5044972506" description="Carboxylic ester hydrolase" evidence="3">
    <location>
        <begin position="19"/>
        <end position="536"/>
    </location>
</feature>
<dbReference type="Proteomes" id="UP001498476">
    <property type="component" value="Unassembled WGS sequence"/>
</dbReference>
<evidence type="ECO:0000259" key="4">
    <source>
        <dbReference type="Pfam" id="PF00135"/>
    </source>
</evidence>
<dbReference type="EMBL" id="JAZAVJ010000347">
    <property type="protein sequence ID" value="KAK7398330.1"/>
    <property type="molecule type" value="Genomic_DNA"/>
</dbReference>